<keyword evidence="3" id="KW-1185">Reference proteome</keyword>
<protein>
    <submittedName>
        <fullName evidence="2">Uncharacterized protein</fullName>
    </submittedName>
</protein>
<dbReference type="EMBL" id="CAXIEN010000005">
    <property type="protein sequence ID" value="CAL1262482.1"/>
    <property type="molecule type" value="Genomic_DNA"/>
</dbReference>
<proteinExistence type="predicted"/>
<reference evidence="2 3" key="1">
    <citation type="submission" date="2024-04" db="EMBL/GenBank/DDBJ databases">
        <authorList>
            <person name="Rising A."/>
            <person name="Reimegard J."/>
            <person name="Sonavane S."/>
            <person name="Akerstrom W."/>
            <person name="Nylinder S."/>
            <person name="Hedman E."/>
            <person name="Kallberg Y."/>
        </authorList>
    </citation>
    <scope>NUCLEOTIDE SEQUENCE [LARGE SCALE GENOMIC DNA]</scope>
</reference>
<keyword evidence="1" id="KW-0812">Transmembrane</keyword>
<sequence length="50" mass="5202">MVNAPSFVGKASSNGSRFAVATRLAVSTSLSASSTVVFCYIKYLILTAIT</sequence>
<keyword evidence="1" id="KW-0472">Membrane</keyword>
<name>A0AAV1YUN3_9ARAC</name>
<dbReference type="Proteomes" id="UP001497382">
    <property type="component" value="Unassembled WGS sequence"/>
</dbReference>
<evidence type="ECO:0000256" key="1">
    <source>
        <dbReference type="SAM" id="Phobius"/>
    </source>
</evidence>
<keyword evidence="1" id="KW-1133">Transmembrane helix</keyword>
<comment type="caution">
    <text evidence="2">The sequence shown here is derived from an EMBL/GenBank/DDBJ whole genome shotgun (WGS) entry which is preliminary data.</text>
</comment>
<feature type="transmembrane region" description="Helical" evidence="1">
    <location>
        <begin position="20"/>
        <end position="41"/>
    </location>
</feature>
<evidence type="ECO:0000313" key="2">
    <source>
        <dbReference type="EMBL" id="CAL1262482.1"/>
    </source>
</evidence>
<dbReference type="AlphaFoldDB" id="A0AAV1YUN3"/>
<evidence type="ECO:0000313" key="3">
    <source>
        <dbReference type="Proteomes" id="UP001497382"/>
    </source>
</evidence>
<organism evidence="2 3">
    <name type="scientific">Larinioides sclopetarius</name>
    <dbReference type="NCBI Taxonomy" id="280406"/>
    <lineage>
        <taxon>Eukaryota</taxon>
        <taxon>Metazoa</taxon>
        <taxon>Ecdysozoa</taxon>
        <taxon>Arthropoda</taxon>
        <taxon>Chelicerata</taxon>
        <taxon>Arachnida</taxon>
        <taxon>Araneae</taxon>
        <taxon>Araneomorphae</taxon>
        <taxon>Entelegynae</taxon>
        <taxon>Araneoidea</taxon>
        <taxon>Araneidae</taxon>
        <taxon>Larinioides</taxon>
    </lineage>
</organism>
<accession>A0AAV1YUN3</accession>
<gene>
    <name evidence="2" type="ORF">LARSCL_LOCUS1011</name>
</gene>